<reference evidence="2 3" key="1">
    <citation type="submission" date="2018-06" db="EMBL/GenBank/DDBJ databases">
        <title>Phytoactinopolyspora halophila sp. nov., a novel halophilic actinomycete isolated from a saline soil in China.</title>
        <authorList>
            <person name="Tang S.-K."/>
        </authorList>
    </citation>
    <scope>NUCLEOTIDE SEQUENCE [LARGE SCALE GENOMIC DNA]</scope>
    <source>
        <strain evidence="2 3">YIM 96934</strain>
    </source>
</reference>
<accession>A0A329QNW6</accession>
<dbReference type="Pfam" id="PF13580">
    <property type="entry name" value="SIS_2"/>
    <property type="match status" value="1"/>
</dbReference>
<protein>
    <submittedName>
        <fullName evidence="2">SIS domain-containing protein</fullName>
    </submittedName>
</protein>
<dbReference type="SUPFAM" id="SSF53697">
    <property type="entry name" value="SIS domain"/>
    <property type="match status" value="1"/>
</dbReference>
<dbReference type="AlphaFoldDB" id="A0A329QNW6"/>
<dbReference type="InterPro" id="IPR001347">
    <property type="entry name" value="SIS_dom"/>
</dbReference>
<dbReference type="GO" id="GO:1901135">
    <property type="term" value="P:carbohydrate derivative metabolic process"/>
    <property type="evidence" value="ECO:0007669"/>
    <property type="project" value="InterPro"/>
</dbReference>
<dbReference type="InterPro" id="IPR035472">
    <property type="entry name" value="RpiR-like_SIS"/>
</dbReference>
<dbReference type="CDD" id="cd05013">
    <property type="entry name" value="SIS_RpiR"/>
    <property type="match status" value="1"/>
</dbReference>
<proteinExistence type="predicted"/>
<dbReference type="PROSITE" id="PS51464">
    <property type="entry name" value="SIS"/>
    <property type="match status" value="1"/>
</dbReference>
<dbReference type="PANTHER" id="PTHR30390:SF7">
    <property type="entry name" value="PHOSPHOHEPTOSE ISOMERASE"/>
    <property type="match status" value="1"/>
</dbReference>
<dbReference type="EMBL" id="QMIG01000010">
    <property type="protein sequence ID" value="RAW14055.1"/>
    <property type="molecule type" value="Genomic_DNA"/>
</dbReference>
<feature type="domain" description="SIS" evidence="1">
    <location>
        <begin position="46"/>
        <end position="225"/>
    </location>
</feature>
<evidence type="ECO:0000313" key="3">
    <source>
        <dbReference type="Proteomes" id="UP000250462"/>
    </source>
</evidence>
<organism evidence="2 3">
    <name type="scientific">Phytoactinopolyspora halophila</name>
    <dbReference type="NCBI Taxonomy" id="1981511"/>
    <lineage>
        <taxon>Bacteria</taxon>
        <taxon>Bacillati</taxon>
        <taxon>Actinomycetota</taxon>
        <taxon>Actinomycetes</taxon>
        <taxon>Jiangellales</taxon>
        <taxon>Jiangellaceae</taxon>
        <taxon>Phytoactinopolyspora</taxon>
    </lineage>
</organism>
<dbReference type="Gene3D" id="3.40.50.10490">
    <property type="entry name" value="Glucose-6-phosphate isomerase like protein, domain 1"/>
    <property type="match status" value="1"/>
</dbReference>
<name>A0A329QNW6_9ACTN</name>
<dbReference type="InterPro" id="IPR050099">
    <property type="entry name" value="SIS_GmhA/DiaA_subfam"/>
</dbReference>
<evidence type="ECO:0000313" key="2">
    <source>
        <dbReference type="EMBL" id="RAW14055.1"/>
    </source>
</evidence>
<dbReference type="RefSeq" id="WP_112258477.1">
    <property type="nucleotide sequence ID" value="NZ_QMIG01000010.1"/>
</dbReference>
<dbReference type="NCBIfam" id="NF002805">
    <property type="entry name" value="PRK02947.1"/>
    <property type="match status" value="1"/>
</dbReference>
<sequence>MFDSSGDAVTEIASPAPRRYLDAAIEILQRVASEESPALAEAGDRIAEQIAGGARLFAFGCGHSALAVQEIVYRAGGLMLVNPLLAPGLDGMTVRPATLTSQLERLSGYGPALVDTSPVRSGDVLIVVSLSGRNAMPVQTARRARELGATVLAVTSSSYADVPTRDESGERLVDVSDIVLDTKVPKGDALLSADGVPQPFGPASGVTAAAVLHALVAAIIDGLLARDITPPVFLSANLDGGSEWNEKHLAEHHDRIFYLD</sequence>
<dbReference type="PANTHER" id="PTHR30390">
    <property type="entry name" value="SEDOHEPTULOSE 7-PHOSPHATE ISOMERASE / DNAA INITIATOR-ASSOCIATING FACTOR FOR REPLICATION INITIATION"/>
    <property type="match status" value="1"/>
</dbReference>
<dbReference type="InterPro" id="IPR046348">
    <property type="entry name" value="SIS_dom_sf"/>
</dbReference>
<dbReference type="Proteomes" id="UP000250462">
    <property type="component" value="Unassembled WGS sequence"/>
</dbReference>
<comment type="caution">
    <text evidence="2">The sequence shown here is derived from an EMBL/GenBank/DDBJ whole genome shotgun (WGS) entry which is preliminary data.</text>
</comment>
<keyword evidence="3" id="KW-1185">Reference proteome</keyword>
<gene>
    <name evidence="2" type="ORF">DPM12_11550</name>
</gene>
<dbReference type="OrthoDB" id="9805185at2"/>
<evidence type="ECO:0000259" key="1">
    <source>
        <dbReference type="PROSITE" id="PS51464"/>
    </source>
</evidence>
<dbReference type="GO" id="GO:0097367">
    <property type="term" value="F:carbohydrate derivative binding"/>
    <property type="evidence" value="ECO:0007669"/>
    <property type="project" value="InterPro"/>
</dbReference>